<organism evidence="1 2">
    <name type="scientific">Somion occarium</name>
    <dbReference type="NCBI Taxonomy" id="3059160"/>
    <lineage>
        <taxon>Eukaryota</taxon>
        <taxon>Fungi</taxon>
        <taxon>Dikarya</taxon>
        <taxon>Basidiomycota</taxon>
        <taxon>Agaricomycotina</taxon>
        <taxon>Agaricomycetes</taxon>
        <taxon>Polyporales</taxon>
        <taxon>Cerrenaceae</taxon>
        <taxon>Somion</taxon>
    </lineage>
</organism>
<accession>A0ABP1DUK6</accession>
<protein>
    <submittedName>
        <fullName evidence="1">Uncharacterized protein</fullName>
    </submittedName>
</protein>
<gene>
    <name evidence="1" type="ORF">GFSPODELE1_LOCUS8377</name>
</gene>
<keyword evidence="2" id="KW-1185">Reference proteome</keyword>
<evidence type="ECO:0000313" key="1">
    <source>
        <dbReference type="EMBL" id="CAL1711515.1"/>
    </source>
</evidence>
<reference evidence="2" key="1">
    <citation type="submission" date="2024-04" db="EMBL/GenBank/DDBJ databases">
        <authorList>
            <person name="Shaw F."/>
            <person name="Minotto A."/>
        </authorList>
    </citation>
    <scope>NUCLEOTIDE SEQUENCE [LARGE SCALE GENOMIC DNA]</scope>
</reference>
<proteinExistence type="predicted"/>
<name>A0ABP1DUK6_9APHY</name>
<evidence type="ECO:0000313" key="2">
    <source>
        <dbReference type="Proteomes" id="UP001497453"/>
    </source>
</evidence>
<dbReference type="EMBL" id="OZ037949">
    <property type="protein sequence ID" value="CAL1711515.1"/>
    <property type="molecule type" value="Genomic_DNA"/>
</dbReference>
<sequence>MGSLILHYSRSSPPLLIVKAHITMAPPWKKYTGNYSFTRNGVTYVGSYGGFHESATRGGARVRFIFADGTDLWVPTRYVKETNLPVSATGPPH</sequence>
<dbReference type="Proteomes" id="UP001497453">
    <property type="component" value="Chromosome 6"/>
</dbReference>